<name>B1Y3W5_LEPCP</name>
<accession>B1Y3W5</accession>
<dbReference type="EMBL" id="CP001013">
    <property type="protein sequence ID" value="ACB33359.1"/>
    <property type="molecule type" value="Genomic_DNA"/>
</dbReference>
<feature type="domain" description="Ice-binding protein C-terminal" evidence="2">
    <location>
        <begin position="190"/>
        <end position="214"/>
    </location>
</feature>
<keyword evidence="1" id="KW-0732">Signal</keyword>
<dbReference type="Proteomes" id="UP000001693">
    <property type="component" value="Chromosome"/>
</dbReference>
<protein>
    <recommendedName>
        <fullName evidence="2">Ice-binding protein C-terminal domain-containing protein</fullName>
    </recommendedName>
</protein>
<evidence type="ECO:0000313" key="4">
    <source>
        <dbReference type="Proteomes" id="UP000001693"/>
    </source>
</evidence>
<dbReference type="AlphaFoldDB" id="B1Y3W5"/>
<dbReference type="RefSeq" id="WP_012346121.1">
    <property type="nucleotide sequence ID" value="NC_010524.1"/>
</dbReference>
<dbReference type="STRING" id="395495.Lcho_1090"/>
<dbReference type="HOGENOM" id="CLU_1238915_0_0_4"/>
<dbReference type="NCBIfam" id="TIGR02595">
    <property type="entry name" value="PEP_CTERM"/>
    <property type="match status" value="1"/>
</dbReference>
<evidence type="ECO:0000259" key="2">
    <source>
        <dbReference type="Pfam" id="PF07589"/>
    </source>
</evidence>
<dbReference type="Pfam" id="PF07589">
    <property type="entry name" value="PEP-CTERM"/>
    <property type="match status" value="1"/>
</dbReference>
<reference evidence="3 4" key="1">
    <citation type="submission" date="2008-03" db="EMBL/GenBank/DDBJ databases">
        <title>Complete sequence of Leptothrix cholodnii SP-6.</title>
        <authorList>
            <consortium name="US DOE Joint Genome Institute"/>
            <person name="Copeland A."/>
            <person name="Lucas S."/>
            <person name="Lapidus A."/>
            <person name="Glavina del Rio T."/>
            <person name="Dalin E."/>
            <person name="Tice H."/>
            <person name="Bruce D."/>
            <person name="Goodwin L."/>
            <person name="Pitluck S."/>
            <person name="Chertkov O."/>
            <person name="Brettin T."/>
            <person name="Detter J.C."/>
            <person name="Han C."/>
            <person name="Kuske C.R."/>
            <person name="Schmutz J."/>
            <person name="Larimer F."/>
            <person name="Land M."/>
            <person name="Hauser L."/>
            <person name="Kyrpides N."/>
            <person name="Lykidis A."/>
            <person name="Emerson D."/>
            <person name="Richardson P."/>
        </authorList>
    </citation>
    <scope>NUCLEOTIDE SEQUENCE [LARGE SCALE GENOMIC DNA]</scope>
    <source>
        <strain evidence="4">ATCC 51168 / LMG 8142 / SP-6</strain>
    </source>
</reference>
<gene>
    <name evidence="3" type="ordered locus">Lcho_1090</name>
</gene>
<feature type="signal peptide" evidence="1">
    <location>
        <begin position="1"/>
        <end position="25"/>
    </location>
</feature>
<dbReference type="InterPro" id="IPR013424">
    <property type="entry name" value="Ice-binding_C"/>
</dbReference>
<evidence type="ECO:0000256" key="1">
    <source>
        <dbReference type="SAM" id="SignalP"/>
    </source>
</evidence>
<sequence precursor="true">MKLLTSFRTTLLAAALAVVGTSALAQTEELANRNFTNQTFLAGWASNGGLAAVDLNPGTAVNTAVQFNSGDDFLRQGLGSFASGTDLVFSFLLVDSFYTPSANAAQELVRSSADILQYGFQVNSGAGWSWVGGASGVIKGTDTDMTIYGATLTTTSATDTYRIAFDAFSSVNNERWSVIDNTSVTSFAAPVPEPETYAMLLAGLGAIGFMSRRRQGKTVASAA</sequence>
<feature type="chain" id="PRO_5002772770" description="Ice-binding protein C-terminal domain-containing protein" evidence="1">
    <location>
        <begin position="26"/>
        <end position="223"/>
    </location>
</feature>
<proteinExistence type="predicted"/>
<keyword evidence="4" id="KW-1185">Reference proteome</keyword>
<evidence type="ECO:0000313" key="3">
    <source>
        <dbReference type="EMBL" id="ACB33359.1"/>
    </source>
</evidence>
<dbReference type="KEGG" id="lch:Lcho_1090"/>
<organism evidence="3 4">
    <name type="scientific">Leptothrix cholodnii (strain ATCC 51168 / LMG 8142 / SP-6)</name>
    <name type="common">Leptothrix discophora (strain SP-6)</name>
    <dbReference type="NCBI Taxonomy" id="395495"/>
    <lineage>
        <taxon>Bacteria</taxon>
        <taxon>Pseudomonadati</taxon>
        <taxon>Pseudomonadota</taxon>
        <taxon>Betaproteobacteria</taxon>
        <taxon>Burkholderiales</taxon>
        <taxon>Sphaerotilaceae</taxon>
        <taxon>Leptothrix</taxon>
    </lineage>
</organism>